<keyword evidence="2" id="KW-0521">NADP</keyword>
<dbReference type="InParanoid" id="C8VDW1"/>
<dbReference type="Pfam" id="PF00106">
    <property type="entry name" value="adh_short"/>
    <property type="match status" value="1"/>
</dbReference>
<dbReference type="OrthoDB" id="37659at2759"/>
<dbReference type="HOGENOM" id="CLU_2277456_0_0_1"/>
<dbReference type="AlphaFoldDB" id="C8VDW1"/>
<dbReference type="SUPFAM" id="SSF51735">
    <property type="entry name" value="NAD(P)-binding Rossmann-fold domains"/>
    <property type="match status" value="1"/>
</dbReference>
<dbReference type="Gene3D" id="3.40.50.720">
    <property type="entry name" value="NAD(P)-binding Rossmann-like Domain"/>
    <property type="match status" value="1"/>
</dbReference>
<comment type="similarity">
    <text evidence="1">Belongs to the short-chain dehydrogenases/reductases (SDR) family.</text>
</comment>
<keyword evidence="4" id="KW-1185">Reference proteome</keyword>
<dbReference type="Proteomes" id="UP000000560">
    <property type="component" value="Chromosome IV"/>
</dbReference>
<proteinExistence type="inferred from homology"/>
<dbReference type="RefSeq" id="XP_050468057.1">
    <property type="nucleotide sequence ID" value="XM_050612103.1"/>
</dbReference>
<name>C8VDW1_EMENI</name>
<evidence type="ECO:0000313" key="3">
    <source>
        <dbReference type="EMBL" id="CBF80205.1"/>
    </source>
</evidence>
<protein>
    <submittedName>
        <fullName evidence="3">Uncharacterized protein</fullName>
    </submittedName>
</protein>
<dbReference type="PRINTS" id="PR00081">
    <property type="entry name" value="GDHRDH"/>
</dbReference>
<reference evidence="4" key="2">
    <citation type="journal article" date="2009" name="Fungal Genet. Biol.">
        <title>The 2008 update of the Aspergillus nidulans genome annotation: a community effort.</title>
        <authorList>
            <person name="Wortman J.R."/>
            <person name="Gilsenan J.M."/>
            <person name="Joardar V."/>
            <person name="Deegan J."/>
            <person name="Clutterbuck J."/>
            <person name="Andersen M.R."/>
            <person name="Archer D."/>
            <person name="Bencina M."/>
            <person name="Braus G."/>
            <person name="Coutinho P."/>
            <person name="von Dohren H."/>
            <person name="Doonan J."/>
            <person name="Driessen A.J."/>
            <person name="Durek P."/>
            <person name="Espeso E."/>
            <person name="Fekete E."/>
            <person name="Flipphi M."/>
            <person name="Estrada C.G."/>
            <person name="Geysens S."/>
            <person name="Goldman G."/>
            <person name="de Groot P.W."/>
            <person name="Hansen K."/>
            <person name="Harris S.D."/>
            <person name="Heinekamp T."/>
            <person name="Helmstaedt K."/>
            <person name="Henrissat B."/>
            <person name="Hofmann G."/>
            <person name="Homan T."/>
            <person name="Horio T."/>
            <person name="Horiuchi H."/>
            <person name="James S."/>
            <person name="Jones M."/>
            <person name="Karaffa L."/>
            <person name="Karanyi Z."/>
            <person name="Kato M."/>
            <person name="Keller N."/>
            <person name="Kelly D.E."/>
            <person name="Kiel J.A."/>
            <person name="Kim J.M."/>
            <person name="van der Klei I.J."/>
            <person name="Klis F.M."/>
            <person name="Kovalchuk A."/>
            <person name="Krasevec N."/>
            <person name="Kubicek C.P."/>
            <person name="Liu B."/>
            <person name="Maccabe A."/>
            <person name="Meyer V."/>
            <person name="Mirabito P."/>
            <person name="Miskei M."/>
            <person name="Mos M."/>
            <person name="Mullins J."/>
            <person name="Nelson D.R."/>
            <person name="Nielsen J."/>
            <person name="Oakley B.R."/>
            <person name="Osmani S.A."/>
            <person name="Pakula T."/>
            <person name="Paszewski A."/>
            <person name="Paulsen I."/>
            <person name="Pilsyk S."/>
            <person name="Pocsi I."/>
            <person name="Punt P.J."/>
            <person name="Ram A.F."/>
            <person name="Ren Q."/>
            <person name="Robellet X."/>
            <person name="Robson G."/>
            <person name="Seiboth B."/>
            <person name="van Solingen P."/>
            <person name="Specht T."/>
            <person name="Sun J."/>
            <person name="Taheri-Talesh N."/>
            <person name="Takeshita N."/>
            <person name="Ussery D."/>
            <person name="vanKuyk P.A."/>
            <person name="Visser H."/>
            <person name="van de Vondervoort P.J."/>
            <person name="de Vries R.P."/>
            <person name="Walton J."/>
            <person name="Xiang X."/>
            <person name="Xiong Y."/>
            <person name="Zeng A.P."/>
            <person name="Brandt B.W."/>
            <person name="Cornell M.J."/>
            <person name="van den Hondel C.A."/>
            <person name="Visser J."/>
            <person name="Oliver S.G."/>
            <person name="Turner G."/>
        </authorList>
    </citation>
    <scope>GENOME REANNOTATION</scope>
    <source>
        <strain evidence="4">FGSC A4 / ATCC 38163 / CBS 112.46 / NRRL 194 / M139</strain>
    </source>
</reference>
<reference evidence="4" key="1">
    <citation type="journal article" date="2005" name="Nature">
        <title>Sequencing of Aspergillus nidulans and comparative analysis with A. fumigatus and A. oryzae.</title>
        <authorList>
            <person name="Galagan J.E."/>
            <person name="Calvo S.E."/>
            <person name="Cuomo C."/>
            <person name="Ma L.J."/>
            <person name="Wortman J.R."/>
            <person name="Batzoglou S."/>
            <person name="Lee S.I."/>
            <person name="Basturkmen M."/>
            <person name="Spevak C.C."/>
            <person name="Clutterbuck J."/>
            <person name="Kapitonov V."/>
            <person name="Jurka J."/>
            <person name="Scazzocchio C."/>
            <person name="Farman M."/>
            <person name="Butler J."/>
            <person name="Purcell S."/>
            <person name="Harris S."/>
            <person name="Braus G.H."/>
            <person name="Draht O."/>
            <person name="Busch S."/>
            <person name="D'Enfert C."/>
            <person name="Bouchier C."/>
            <person name="Goldman G.H."/>
            <person name="Bell-Pedersen D."/>
            <person name="Griffiths-Jones S."/>
            <person name="Doonan J.H."/>
            <person name="Yu J."/>
            <person name="Vienken K."/>
            <person name="Pain A."/>
            <person name="Freitag M."/>
            <person name="Selker E.U."/>
            <person name="Archer D.B."/>
            <person name="Penalva M.A."/>
            <person name="Oakley B.R."/>
            <person name="Momany M."/>
            <person name="Tanaka T."/>
            <person name="Kumagai T."/>
            <person name="Asai K."/>
            <person name="Machida M."/>
            <person name="Nierman W.C."/>
            <person name="Denning D.W."/>
            <person name="Caddick M."/>
            <person name="Hynes M."/>
            <person name="Paoletti M."/>
            <person name="Fischer R."/>
            <person name="Miller B."/>
            <person name="Dyer P."/>
            <person name="Sachs M.S."/>
            <person name="Osmani S.A."/>
            <person name="Birren B.W."/>
        </authorList>
    </citation>
    <scope>NUCLEOTIDE SEQUENCE [LARGE SCALE GENOMIC DNA]</scope>
    <source>
        <strain evidence="4">FGSC A4 / ATCC 38163 / CBS 112.46 / NRRL 194 / M139</strain>
    </source>
</reference>
<dbReference type="PANTHER" id="PTHR42760">
    <property type="entry name" value="SHORT-CHAIN DEHYDROGENASES/REDUCTASES FAMILY MEMBER"/>
    <property type="match status" value="1"/>
</dbReference>
<dbReference type="GeneID" id="74896737"/>
<evidence type="ECO:0000256" key="2">
    <source>
        <dbReference type="ARBA" id="ARBA00022857"/>
    </source>
</evidence>
<dbReference type="KEGG" id="ani:ANIA_11024"/>
<dbReference type="InterPro" id="IPR036291">
    <property type="entry name" value="NAD(P)-bd_dom_sf"/>
</dbReference>
<gene>
    <name evidence="3" type="ORF">ANIA_11024</name>
</gene>
<evidence type="ECO:0000256" key="1">
    <source>
        <dbReference type="ARBA" id="ARBA00006484"/>
    </source>
</evidence>
<sequence length="102" mass="11241">MRLILYDAVTDADWDRFMAVNLTAPVRRMEEVIREMRNQKSGVILNMASPAGMSGAAAGVAYTASKHGLIGATKNVAWRFKGENIRQCAVPGSYWKSHNPCL</sequence>
<dbReference type="PANTHER" id="PTHR42760:SF135">
    <property type="entry name" value="BLL7886 PROTEIN"/>
    <property type="match status" value="1"/>
</dbReference>
<dbReference type="STRING" id="227321.C8VDW1"/>
<evidence type="ECO:0000313" key="4">
    <source>
        <dbReference type="Proteomes" id="UP000000560"/>
    </source>
</evidence>
<dbReference type="InterPro" id="IPR002347">
    <property type="entry name" value="SDR_fam"/>
</dbReference>
<organism evidence="3 4">
    <name type="scientific">Emericella nidulans (strain FGSC A4 / ATCC 38163 / CBS 112.46 / NRRL 194 / M139)</name>
    <name type="common">Aspergillus nidulans</name>
    <dbReference type="NCBI Taxonomy" id="227321"/>
    <lineage>
        <taxon>Eukaryota</taxon>
        <taxon>Fungi</taxon>
        <taxon>Dikarya</taxon>
        <taxon>Ascomycota</taxon>
        <taxon>Pezizomycotina</taxon>
        <taxon>Eurotiomycetes</taxon>
        <taxon>Eurotiomycetidae</taxon>
        <taxon>Eurotiales</taxon>
        <taxon>Aspergillaceae</taxon>
        <taxon>Aspergillus</taxon>
        <taxon>Aspergillus subgen. Nidulantes</taxon>
    </lineage>
</organism>
<dbReference type="CDD" id="cd05233">
    <property type="entry name" value="SDR_c"/>
    <property type="match status" value="1"/>
</dbReference>
<accession>C8VDW1</accession>
<dbReference type="EMBL" id="BN001304">
    <property type="protein sequence ID" value="CBF80205.1"/>
    <property type="molecule type" value="Genomic_DNA"/>
</dbReference>
<dbReference type="VEuPathDB" id="FungiDB:AN11024"/>